<dbReference type="GO" id="GO:0005078">
    <property type="term" value="F:MAP-kinase scaffold activity"/>
    <property type="evidence" value="ECO:0007669"/>
    <property type="project" value="InterPro"/>
</dbReference>
<sequence length="2549" mass="296044">MSSESTISKPLFSPNRTRLKTSDENNANEHELSSSAASEESHTLLSETVTTLASNVYNELERIIKNFGENSVKDLMPVMISTLESLDSALHEREVSKLEIESLKEQNEQLFQQYEREKGFHKEYQQRYLQVEDNLEETKRENDEKLQSLESIVKIFEIKARNASDHVARLEEKENEMKTEYKRLHERYCELFKAHCDYMERTKILYGTDRTLFEADSASASDVKVTPCTIASLNTGGNRPTTTDTHSVESKTSEQNVTYQPGNENISNSSTKYPTVWLGTGDGWLYIHSAISEHRKTIEKVWLRHAIYSIVHVHGRVFISLANEKIVVFCRNTDGTWNLNNFHLITTGKSRESVRCMINVGESIWCGVANRVYVIDAQTLEVRKQFDVHSRPDHSVQHMTWSGDGVWLSIRLSSTLQLYHAQSYQHLQDVDVQPYVEKMIATEKAGLYFVHISALTIACRRLWIGTGNGIIISVPLTDNITTATSATTSPTSTKPGSVVRVYDQPSSSASSSSSYIPYCSMNNAQLSFHGYRDAVKFFVAVPGQPPSKLLSDDESTPEPIPTISASNTTDSSALAFGDILVVSGGDGYIDFRIDPTDAYLESCFAAIQQNRYTIESNTLVQIGQTNKKSKDHISHALLYGILTDINNKAKCFQDLIALNGTNLSSIIGTLETLIMKNWRRIYDNVRQQLIWFLRETLAANIDGIDRLYYVFLRQINPHEQCLDLCETIIELLLIHPLFLKTYPEMKLLTIYTFLSIFPIYIRRKSQQQQRQIDFIINLTRENIHCLGRDGIRLLIQLGHVREIDAFLKHLSLNTSNDYLPKILSLETEPKYLALPLSFDLERHLQFLLDNCRINSQEKYYFEWFQSQYLNFKQHPDGIYLCSHIIRYVCVVCRNQLNPQKITRWTFISWLLTQLYNYQQTLHQTLISASQTAMNAAAFLSSSSPQLIQINEQIIQCHPTDAYLESCFAAIQQNRYTIESNTLVQIGQTNKKSKDHISHALLYGILTDINNKAKCFQDLIALNGTNLSSIIGTLETLIMKNWRRIYDNVRQQLIWFLRETLAANIDGIDRLYYVFLRQINPHEQCLDLCETIIELLLIHPLFLKTYPEMKLLTIYTFLSIFPIYIRRKSQQQQRQIDFIINLTRENIHCLGRDGIRLLIQLGHVREIDAFLKHLSLNTSNDYLPKILSLETEPKYLALPLSFDLERHLQFLLDNCRINSQEKYYFEWFQSQYLNFKQHPDSIYLCSHIIRYVCVVCRNQLNPQKITRWTFISWLLTQLYNYQQTLHQTLISASQTAMNAAAFLSSSSPQLIQINEQIIQCRLAIYYDWFLFDINNLQQMTNEFDTQLNSTIVGYHLLTISYHQAKQMLLFLLYTSENLIVSLKSFLQQNIARLFMELFQRIPILNSQQLLQMFTHDRDTYQRLLITFFSLPMSTTAISPDNDDIMIINDDISPNAAMPATDDEVPSDIMIMSSNTAATPRFSDDEDDDDDYENRLSSHKSLDQDYDDDDDVLMISDETKTSTDIYNTNIIRSNFPFDRFRSYINEHIQQLSLSYSASTNRNKSSLLIQICKQIASTLSDKRLLTFQTQAIDPAGPITSYAMIKFEKTSEKFQSRLLTIFDEQTIVNGLLCLWLLRDSFPNRLLPSLRISHTNKTNSMLENNFREIPQQKLKRSIKQLSICVLFRLIKDDIPNQDVYIKLIQSMYFFQPEIAYIFLYYLSIDIDDVKMAADIFEKFAKDIIKLSTDHRKTAMPPAKIPTYDQDFIDFILEILTHCEQDDTETFLYLFSYMYQNLIVPLKSFLQQNIARLFMELFQRIPILNSQQLLQMFTHDRDTYQRLLTTFFSLPMSTTAISPDNDDIMIINDDISPNAAMPATDDEVPSDIMIMSSNTAATPRFSDDEDDDDDYENRLSSHKSLDQDYDDDDDVLMISDETKTSTDIYNTNIIRSNFPFDRFRSYINEHIQQLSLSYSASTNRNKSSLLIQICKQIASTLSDKRLLTFQTQAIDPAGPITSYAMIKFEKTSEKFQSRLLTIFDEQTIVNGLLCLWLLRDSFPNRLLPSLRISQTNKTNSMLENNFREIPQQKLKRSIKQLSICVLFRLIKDDIPNQDVYIKLIQSMYFFQPEIAYIFLYYLSIDIDDVKMAADIFEKFAKDIIKLSTDHRKTAMPPAKIPTYDQDFIDFILEILTHCEQDDTETFLTAMPPAKIPTYDQDFIDFILEILTHCEQDDTETFLYLFSYMYRLYSKKFLNNFKLIRLLLHTINQFELEQFMLDILKHRLQLFNSHKLYSIVDQTLLFSQIEQEDFWKLLGAHDFVQNDYEQLFTNIIEHLLNQSKSVIGEQRLAKSIHYTTYRNTIALANVYDILKTKIPTYGLICCLFAHELTKHFSEKLCLLWHEKHHDIFWRYLERILQKWIQRENDQTKQKIDYKIGTIKMANENGLKFILQHLQTLLENNSIHIQENKIDQDDLHDQLTIDENLMNIPLSVSTIKSLIDCIHKNEQLYMENKTFIDRLENGNSVVPPPLPTPPAATTTTTTTSASIKRRKLDNNKS</sequence>
<feature type="compositionally biased region" description="Polar residues" evidence="2">
    <location>
        <begin position="234"/>
        <end position="245"/>
    </location>
</feature>
<dbReference type="Proteomes" id="UP000663845">
    <property type="component" value="Unassembled WGS sequence"/>
</dbReference>
<dbReference type="InterPro" id="IPR019333">
    <property type="entry name" value="INTS3_N"/>
</dbReference>
<feature type="compositionally biased region" description="Basic and acidic residues" evidence="2">
    <location>
        <begin position="1491"/>
        <end position="1501"/>
    </location>
</feature>
<gene>
    <name evidence="4" type="ORF">JYZ213_LOCUS35019</name>
</gene>
<dbReference type="InterPro" id="IPR039911">
    <property type="entry name" value="JIP3/JIP4"/>
</dbReference>
<evidence type="ECO:0000256" key="2">
    <source>
        <dbReference type="SAM" id="MobiDB-lite"/>
    </source>
</evidence>
<feature type="compositionally biased region" description="Low complexity" evidence="2">
    <location>
        <begin position="484"/>
        <end position="493"/>
    </location>
</feature>
<dbReference type="InterPro" id="IPR034743">
    <property type="entry name" value="RH1"/>
</dbReference>
<dbReference type="GO" id="GO:0030159">
    <property type="term" value="F:signaling receptor complex adaptor activity"/>
    <property type="evidence" value="ECO:0007669"/>
    <property type="project" value="TreeGrafter"/>
</dbReference>
<protein>
    <recommendedName>
        <fullName evidence="3">RH1 domain-containing protein</fullName>
    </recommendedName>
</protein>
<feature type="compositionally biased region" description="Basic and acidic residues" evidence="2">
    <location>
        <begin position="20"/>
        <end position="32"/>
    </location>
</feature>
<dbReference type="InterPro" id="IPR056518">
    <property type="entry name" value="HEAT_Ints3_C"/>
</dbReference>
<feature type="compositionally biased region" description="Low complexity" evidence="2">
    <location>
        <begin position="33"/>
        <end position="42"/>
    </location>
</feature>
<dbReference type="InterPro" id="IPR011047">
    <property type="entry name" value="Quinoprotein_ADH-like_sf"/>
</dbReference>
<dbReference type="SUPFAM" id="SSF50998">
    <property type="entry name" value="Quinoprotein alcohol dehydrogenase-like"/>
    <property type="match status" value="1"/>
</dbReference>
<feature type="region of interest" description="Disordered" evidence="2">
    <location>
        <begin position="484"/>
        <end position="512"/>
    </location>
</feature>
<evidence type="ECO:0000313" key="5">
    <source>
        <dbReference type="Proteomes" id="UP000663845"/>
    </source>
</evidence>
<dbReference type="PANTHER" id="PTHR13886">
    <property type="entry name" value="JNK/SAPK-ASSOCIATED PROTEIN"/>
    <property type="match status" value="1"/>
</dbReference>
<proteinExistence type="predicted"/>
<dbReference type="PANTHER" id="PTHR13886:SF4">
    <property type="entry name" value="JNK-INTERACTING PROTEIN 3"/>
    <property type="match status" value="1"/>
</dbReference>
<dbReference type="GO" id="GO:0008432">
    <property type="term" value="F:JUN kinase binding"/>
    <property type="evidence" value="ECO:0007669"/>
    <property type="project" value="TreeGrafter"/>
</dbReference>
<dbReference type="GO" id="GO:0016192">
    <property type="term" value="P:vesicle-mediated transport"/>
    <property type="evidence" value="ECO:0007669"/>
    <property type="project" value="TreeGrafter"/>
</dbReference>
<feature type="compositionally biased region" description="Polar residues" evidence="2">
    <location>
        <begin position="253"/>
        <end position="265"/>
    </location>
</feature>
<reference evidence="4" key="1">
    <citation type="submission" date="2021-02" db="EMBL/GenBank/DDBJ databases">
        <authorList>
            <person name="Nowell W R."/>
        </authorList>
    </citation>
    <scope>NUCLEOTIDE SEQUENCE</scope>
</reference>
<keyword evidence="1" id="KW-0175">Coiled coil</keyword>
<dbReference type="GO" id="GO:0019894">
    <property type="term" value="F:kinesin binding"/>
    <property type="evidence" value="ECO:0007669"/>
    <property type="project" value="TreeGrafter"/>
</dbReference>
<feature type="region of interest" description="Disordered" evidence="2">
    <location>
        <begin position="1"/>
        <end position="42"/>
    </location>
</feature>
<evidence type="ECO:0000259" key="3">
    <source>
        <dbReference type="PROSITE" id="PS51776"/>
    </source>
</evidence>
<name>A0A815H879_9BILA</name>
<feature type="coiled-coil region" evidence="1">
    <location>
        <begin position="86"/>
        <end position="187"/>
    </location>
</feature>
<dbReference type="EMBL" id="CAJNOG010000751">
    <property type="protein sequence ID" value="CAF1350622.1"/>
    <property type="molecule type" value="Genomic_DNA"/>
</dbReference>
<feature type="domain" description="RH1" evidence="3">
    <location>
        <begin position="32"/>
        <end position="120"/>
    </location>
</feature>
<organism evidence="4 5">
    <name type="scientific">Adineta steineri</name>
    <dbReference type="NCBI Taxonomy" id="433720"/>
    <lineage>
        <taxon>Eukaryota</taxon>
        <taxon>Metazoa</taxon>
        <taxon>Spiralia</taxon>
        <taxon>Gnathifera</taxon>
        <taxon>Rotifera</taxon>
        <taxon>Eurotatoria</taxon>
        <taxon>Bdelloidea</taxon>
        <taxon>Adinetida</taxon>
        <taxon>Adinetidae</taxon>
        <taxon>Adineta</taxon>
    </lineage>
</organism>
<feature type="region of interest" description="Disordered" evidence="2">
    <location>
        <begin position="1889"/>
        <end position="1916"/>
    </location>
</feature>
<dbReference type="GO" id="GO:0005737">
    <property type="term" value="C:cytoplasm"/>
    <property type="evidence" value="ECO:0007669"/>
    <property type="project" value="TreeGrafter"/>
</dbReference>
<dbReference type="PROSITE" id="PS51776">
    <property type="entry name" value="RH1"/>
    <property type="match status" value="1"/>
</dbReference>
<dbReference type="Pfam" id="PF19056">
    <property type="entry name" value="WD40_2"/>
    <property type="match status" value="1"/>
</dbReference>
<comment type="caution">
    <text evidence="4">The sequence shown here is derived from an EMBL/GenBank/DDBJ whole genome shotgun (WGS) entry which is preliminary data.</text>
</comment>
<evidence type="ECO:0000256" key="1">
    <source>
        <dbReference type="SAM" id="Coils"/>
    </source>
</evidence>
<dbReference type="Pfam" id="PF10189">
    <property type="entry name" value="Ints3_N"/>
    <property type="match status" value="2"/>
</dbReference>
<dbReference type="Pfam" id="PF09744">
    <property type="entry name" value="RH1"/>
    <property type="match status" value="1"/>
</dbReference>
<dbReference type="Gene3D" id="1.20.58.1770">
    <property type="match status" value="1"/>
</dbReference>
<evidence type="ECO:0000313" key="4">
    <source>
        <dbReference type="EMBL" id="CAF1350622.1"/>
    </source>
</evidence>
<feature type="region of interest" description="Disordered" evidence="2">
    <location>
        <begin position="234"/>
        <end position="265"/>
    </location>
</feature>
<dbReference type="Pfam" id="PF24566">
    <property type="entry name" value="HEAT_Ints3_C"/>
    <property type="match status" value="1"/>
</dbReference>
<feature type="compositionally biased region" description="Basic and acidic residues" evidence="2">
    <location>
        <begin position="1906"/>
        <end position="1916"/>
    </location>
</feature>
<feature type="region of interest" description="Disordered" evidence="2">
    <location>
        <begin position="1474"/>
        <end position="1501"/>
    </location>
</feature>
<feature type="region of interest" description="Disordered" evidence="2">
    <location>
        <begin position="2514"/>
        <end position="2549"/>
    </location>
</feature>
<accession>A0A815H879</accession>